<dbReference type="InterPro" id="IPR016181">
    <property type="entry name" value="Acyl_CoA_acyltransferase"/>
</dbReference>
<dbReference type="RefSeq" id="XP_011395456.1">
    <property type="nucleotide sequence ID" value="XM_011397154.1"/>
</dbReference>
<evidence type="ECO:0000313" key="4">
    <source>
        <dbReference type="Proteomes" id="UP000028924"/>
    </source>
</evidence>
<dbReference type="Proteomes" id="UP000279271">
    <property type="component" value="Unassembled WGS sequence"/>
</dbReference>
<keyword evidence="4" id="KW-1185">Reference proteome</keyword>
<evidence type="ECO:0000313" key="3">
    <source>
        <dbReference type="EMBL" id="RMZ52584.1"/>
    </source>
</evidence>
<dbReference type="SUPFAM" id="SSF55729">
    <property type="entry name" value="Acyl-CoA N-acyltransferases (Nat)"/>
    <property type="match status" value="1"/>
</dbReference>
<proteinExistence type="predicted"/>
<name>A0A087SA46_AUXPR</name>
<dbReference type="EMBL" id="QOKY01000203">
    <property type="protein sequence ID" value="RMZ52584.1"/>
    <property type="molecule type" value="Genomic_DNA"/>
</dbReference>
<evidence type="ECO:0000313" key="2">
    <source>
        <dbReference type="EMBL" id="KFM22600.1"/>
    </source>
</evidence>
<dbReference type="OrthoDB" id="249099at2759"/>
<dbReference type="GeneID" id="23615635"/>
<dbReference type="Gene3D" id="3.40.630.30">
    <property type="match status" value="1"/>
</dbReference>
<reference evidence="3" key="3">
    <citation type="submission" date="2018-10" db="EMBL/GenBank/DDBJ databases">
        <authorList>
            <person name="Hovde B."/>
            <person name="Zhang X."/>
        </authorList>
    </citation>
    <scope>NUCLEOTIDE SEQUENCE [LARGE SCALE GENOMIC DNA]</scope>
    <source>
        <strain evidence="3">UTEX 25</strain>
    </source>
</reference>
<dbReference type="PANTHER" id="PTHR47443">
    <property type="entry name" value="ACYL-COA N-ACYLTRANSFERASES (NAT) SUPERFAMILY PROTEIN"/>
    <property type="match status" value="1"/>
</dbReference>
<dbReference type="GO" id="GO:0008080">
    <property type="term" value="F:N-acetyltransferase activity"/>
    <property type="evidence" value="ECO:0007669"/>
    <property type="project" value="TreeGrafter"/>
</dbReference>
<accession>A0A087SA46</accession>
<sequence>MPFFCAACLPEAQEQFGRYCCLFMTEPSPRSRSHTLTPLLSRLLPAPVREDSAVSHEVLGVVVIDATGVNLPPRRPRPGAQRKVARKHMAYLSNLAVMKDRRRSGLGMLLVAAGEERARAWGCRSMALHVEAGNLQALALYTRAGYRRVGTQPRWQALLELRREPLVLLMKRLPPQDRP</sequence>
<reference evidence="2 4" key="1">
    <citation type="journal article" date="2014" name="BMC Genomics">
        <title>Oil accumulation mechanisms of the oleaginous microalga Chlorella protothecoides revealed through its genome, transcriptomes, and proteomes.</title>
        <authorList>
            <person name="Gao C."/>
            <person name="Wang Y."/>
            <person name="Shen Y."/>
            <person name="Yan D."/>
            <person name="He X."/>
            <person name="Dai J."/>
            <person name="Wu Q."/>
        </authorList>
    </citation>
    <scope>NUCLEOTIDE SEQUENCE [LARGE SCALE GENOMIC DNA]</scope>
    <source>
        <strain evidence="2 4">0710</strain>
    </source>
</reference>
<dbReference type="AlphaFoldDB" id="A0A087SA46"/>
<dbReference type="GO" id="GO:0009507">
    <property type="term" value="C:chloroplast"/>
    <property type="evidence" value="ECO:0007669"/>
    <property type="project" value="TreeGrafter"/>
</dbReference>
<dbReference type="CDD" id="cd04301">
    <property type="entry name" value="NAT_SF"/>
    <property type="match status" value="1"/>
</dbReference>
<evidence type="ECO:0000313" key="5">
    <source>
        <dbReference type="Proteomes" id="UP000279271"/>
    </source>
</evidence>
<dbReference type="InterPro" id="IPR000182">
    <property type="entry name" value="GNAT_dom"/>
</dbReference>
<dbReference type="KEGG" id="apro:F751_4244"/>
<reference evidence="5" key="2">
    <citation type="journal article" date="2018" name="Algal Res.">
        <title>Characterization of plant carbon substrate utilization by Auxenochlorella protothecoides.</title>
        <authorList>
            <person name="Vogler B.W."/>
            <person name="Starkenburg S.R."/>
            <person name="Sudasinghe N."/>
            <person name="Schambach J.Y."/>
            <person name="Rollin J.A."/>
            <person name="Pattathil S."/>
            <person name="Barry A.N."/>
        </authorList>
    </citation>
    <scope>NUCLEOTIDE SEQUENCE [LARGE SCALE GENOMIC DNA]</scope>
    <source>
        <strain evidence="5">UTEX 25</strain>
    </source>
</reference>
<dbReference type="Proteomes" id="UP000028924">
    <property type="component" value="Unassembled WGS sequence"/>
</dbReference>
<dbReference type="Pfam" id="PF00583">
    <property type="entry name" value="Acetyltransf_1"/>
    <property type="match status" value="1"/>
</dbReference>
<gene>
    <name evidence="3" type="ORF">APUTEX25_003610</name>
    <name evidence="2" type="ORF">F751_4244</name>
</gene>
<dbReference type="PROSITE" id="PS51186">
    <property type="entry name" value="GNAT"/>
    <property type="match status" value="1"/>
</dbReference>
<dbReference type="eggNOG" id="ENOG502QQE1">
    <property type="taxonomic scope" value="Eukaryota"/>
</dbReference>
<dbReference type="EMBL" id="KL662078">
    <property type="protein sequence ID" value="KFM22600.1"/>
    <property type="molecule type" value="Genomic_DNA"/>
</dbReference>
<dbReference type="STRING" id="3075.A0A087SA46"/>
<reference evidence="3" key="4">
    <citation type="submission" date="2018-11" db="EMBL/GenBank/DDBJ databases">
        <title>Characterization of plant carbon substrate utilization by Auxenochlorella protothecoides.</title>
        <authorList>
            <person name="Vogler B.W."/>
            <person name="Starkenburg S.R."/>
            <person name="Sudasinghe N."/>
            <person name="Schambach J.Y."/>
            <person name="Rollin J.A."/>
            <person name="Pattathil S."/>
            <person name="Barry A.N."/>
        </authorList>
    </citation>
    <scope>NUCLEOTIDE SEQUENCE [LARGE SCALE GENOMIC DNA]</scope>
    <source>
        <strain evidence="3">UTEX 25</strain>
    </source>
</reference>
<protein>
    <recommendedName>
        <fullName evidence="1">N-acetyltransferase domain-containing protein</fullName>
    </recommendedName>
</protein>
<feature type="domain" description="N-acetyltransferase" evidence="1">
    <location>
        <begin position="23"/>
        <end position="164"/>
    </location>
</feature>
<evidence type="ECO:0000259" key="1">
    <source>
        <dbReference type="PROSITE" id="PS51186"/>
    </source>
</evidence>
<dbReference type="PANTHER" id="PTHR47443:SF3">
    <property type="entry name" value="GCN5-RELATED N-ACETYLTRANSFERASE 4, CHLOROPLASTIC"/>
    <property type="match status" value="1"/>
</dbReference>
<organism evidence="2 4">
    <name type="scientific">Auxenochlorella protothecoides</name>
    <name type="common">Green microalga</name>
    <name type="synonym">Chlorella protothecoides</name>
    <dbReference type="NCBI Taxonomy" id="3075"/>
    <lineage>
        <taxon>Eukaryota</taxon>
        <taxon>Viridiplantae</taxon>
        <taxon>Chlorophyta</taxon>
        <taxon>core chlorophytes</taxon>
        <taxon>Trebouxiophyceae</taxon>
        <taxon>Chlorellales</taxon>
        <taxon>Chlorellaceae</taxon>
        <taxon>Auxenochlorella</taxon>
    </lineage>
</organism>